<comment type="caution">
    <text evidence="6">The sequence shown here is derived from an EMBL/GenBank/DDBJ whole genome shotgun (WGS) entry which is preliminary data.</text>
</comment>
<evidence type="ECO:0000313" key="7">
    <source>
        <dbReference type="Proteomes" id="UP001529340"/>
    </source>
</evidence>
<dbReference type="Proteomes" id="UP001529340">
    <property type="component" value="Unassembled WGS sequence"/>
</dbReference>
<dbReference type="SUPFAM" id="SSF46689">
    <property type="entry name" value="Homeodomain-like"/>
    <property type="match status" value="1"/>
</dbReference>
<dbReference type="InterPro" id="IPR009057">
    <property type="entry name" value="Homeodomain-like_sf"/>
</dbReference>
<keyword evidence="3" id="KW-0804">Transcription</keyword>
<dbReference type="InterPro" id="IPR046348">
    <property type="entry name" value="SIS_dom_sf"/>
</dbReference>
<reference evidence="6 7" key="3">
    <citation type="submission" date="2023-06" db="EMBL/GenBank/DDBJ databases">
        <authorList>
            <person name="Zeman M."/>
            <person name="Kubasova T."/>
            <person name="Jahodarova E."/>
            <person name="Nykrynova M."/>
            <person name="Rychlik I."/>
        </authorList>
    </citation>
    <scope>NUCLEOTIDE SEQUENCE [LARGE SCALE GENOMIC DNA]</scope>
    <source>
        <strain evidence="6 7">ET39</strain>
    </source>
</reference>
<dbReference type="Pfam" id="PF01380">
    <property type="entry name" value="SIS"/>
    <property type="match status" value="1"/>
</dbReference>
<dbReference type="InterPro" id="IPR047640">
    <property type="entry name" value="RpiR-like"/>
</dbReference>
<dbReference type="Gene3D" id="3.40.50.10490">
    <property type="entry name" value="Glucose-6-phosphate isomerase like protein, domain 1"/>
    <property type="match status" value="1"/>
</dbReference>
<dbReference type="InterPro" id="IPR036388">
    <property type="entry name" value="WH-like_DNA-bd_sf"/>
</dbReference>
<reference evidence="6 7" key="2">
    <citation type="submission" date="2023-06" db="EMBL/GenBank/DDBJ databases">
        <title>Identification and characterization of horizontal gene transfer across gut microbiota members of farm animals based on homology search.</title>
        <authorList>
            <person name="Schwarzerova J."/>
            <person name="Nykrynova M."/>
            <person name="Jureckova K."/>
            <person name="Cejkova D."/>
            <person name="Rychlik I."/>
        </authorList>
    </citation>
    <scope>NUCLEOTIDE SEQUENCE [LARGE SCALE GENOMIC DNA]</scope>
    <source>
        <strain evidence="6 7">ET39</strain>
    </source>
</reference>
<dbReference type="InterPro" id="IPR001347">
    <property type="entry name" value="SIS_dom"/>
</dbReference>
<dbReference type="InterPro" id="IPR000281">
    <property type="entry name" value="HTH_RpiR"/>
</dbReference>
<proteinExistence type="predicted"/>
<feature type="domain" description="HTH rpiR-type" evidence="5">
    <location>
        <begin position="1"/>
        <end position="76"/>
    </location>
</feature>
<dbReference type="CDD" id="cd05013">
    <property type="entry name" value="SIS_RpiR"/>
    <property type="match status" value="1"/>
</dbReference>
<dbReference type="PANTHER" id="PTHR30514:SF21">
    <property type="entry name" value="RPIR-FAMILY TRANSCRIPTIONAL REGULATOR"/>
    <property type="match status" value="1"/>
</dbReference>
<organism evidence="6 7">
    <name type="scientific">Amedibacillus dolichus</name>
    <dbReference type="NCBI Taxonomy" id="31971"/>
    <lineage>
        <taxon>Bacteria</taxon>
        <taxon>Bacillati</taxon>
        <taxon>Bacillota</taxon>
        <taxon>Erysipelotrichia</taxon>
        <taxon>Erysipelotrichales</taxon>
        <taxon>Erysipelotrichaceae</taxon>
        <taxon>Amedibacillus</taxon>
    </lineage>
</organism>
<sequence>MIPLLEKARQMELTASEQLLLDYIIEDPKRCIHQNLKEICEQLYISNATIVRFCQKIGFRGFNEFKFELRSQLESHREDLLPGDAIFDAQLSMFKDYIRSVPFDQLEQIYQMIHDHTIVYIYGSAITSIAAYYLYSILASLDYTCIYVDWRHLLRGIANNTNKDTLFIMMMSHGYTDRYIDILSTFQKNETDVVILCDESNETLTSLSTIFINTNEASIYVNDVDFSFKLNTLILVQTLIEMIYTRKEYRQQ</sequence>
<accession>A0ABT7UF47</accession>
<evidence type="ECO:0000256" key="2">
    <source>
        <dbReference type="ARBA" id="ARBA00023125"/>
    </source>
</evidence>
<dbReference type="Pfam" id="PF01418">
    <property type="entry name" value="HTH_6"/>
    <property type="match status" value="1"/>
</dbReference>
<evidence type="ECO:0000256" key="3">
    <source>
        <dbReference type="ARBA" id="ARBA00023163"/>
    </source>
</evidence>
<keyword evidence="4" id="KW-1133">Transmembrane helix</keyword>
<dbReference type="InterPro" id="IPR035472">
    <property type="entry name" value="RpiR-like_SIS"/>
</dbReference>
<dbReference type="Gene3D" id="1.10.10.10">
    <property type="entry name" value="Winged helix-like DNA-binding domain superfamily/Winged helix DNA-binding domain"/>
    <property type="match status" value="1"/>
</dbReference>
<evidence type="ECO:0000259" key="5">
    <source>
        <dbReference type="PROSITE" id="PS51071"/>
    </source>
</evidence>
<dbReference type="RefSeq" id="WP_289607986.1">
    <property type="nucleotide sequence ID" value="NZ_JAUDCG010000032.1"/>
</dbReference>
<dbReference type="PANTHER" id="PTHR30514">
    <property type="entry name" value="GLUCOKINASE"/>
    <property type="match status" value="1"/>
</dbReference>
<keyword evidence="2" id="KW-0238">DNA-binding</keyword>
<dbReference type="EMBL" id="JAUDCG010000032">
    <property type="protein sequence ID" value="MDM8157540.1"/>
    <property type="molecule type" value="Genomic_DNA"/>
</dbReference>
<gene>
    <name evidence="6" type="ORF">QUV96_07805</name>
</gene>
<keyword evidence="7" id="KW-1185">Reference proteome</keyword>
<evidence type="ECO:0000256" key="1">
    <source>
        <dbReference type="ARBA" id="ARBA00023015"/>
    </source>
</evidence>
<name>A0ABT7UF47_9FIRM</name>
<protein>
    <submittedName>
        <fullName evidence="6">MurR/RpiR family transcriptional regulator</fullName>
    </submittedName>
</protein>
<keyword evidence="1" id="KW-0805">Transcription regulation</keyword>
<evidence type="ECO:0000313" key="6">
    <source>
        <dbReference type="EMBL" id="MDM8157540.1"/>
    </source>
</evidence>
<keyword evidence="4" id="KW-0472">Membrane</keyword>
<dbReference type="SUPFAM" id="SSF53697">
    <property type="entry name" value="SIS domain"/>
    <property type="match status" value="1"/>
</dbReference>
<feature type="transmembrane region" description="Helical" evidence="4">
    <location>
        <begin position="117"/>
        <end position="135"/>
    </location>
</feature>
<dbReference type="PROSITE" id="PS51071">
    <property type="entry name" value="HTH_RPIR"/>
    <property type="match status" value="1"/>
</dbReference>
<keyword evidence="4" id="KW-0812">Transmembrane</keyword>
<evidence type="ECO:0000256" key="4">
    <source>
        <dbReference type="SAM" id="Phobius"/>
    </source>
</evidence>
<reference evidence="7" key="1">
    <citation type="submission" date="2023-06" db="EMBL/GenBank/DDBJ databases">
        <title>Identification and characterization of horizontal gene transfer across gut microbiota members of farm animals based on homology search.</title>
        <authorList>
            <person name="Zeman M."/>
            <person name="Kubasova T."/>
            <person name="Jahodarova E."/>
            <person name="Nykrynova M."/>
            <person name="Rychlik I."/>
        </authorList>
    </citation>
    <scope>NUCLEOTIDE SEQUENCE [LARGE SCALE GENOMIC DNA]</scope>
    <source>
        <strain evidence="7">ET39</strain>
    </source>
</reference>